<protein>
    <recommendedName>
        <fullName evidence="4">Lipoprotein</fullName>
    </recommendedName>
</protein>
<feature type="signal peptide" evidence="1">
    <location>
        <begin position="1"/>
        <end position="18"/>
    </location>
</feature>
<dbReference type="EMBL" id="UGQL01000002">
    <property type="protein sequence ID" value="STZ70023.1"/>
    <property type="molecule type" value="Genomic_DNA"/>
</dbReference>
<name>A0A378U779_MYROD</name>
<reference evidence="2 3" key="1">
    <citation type="submission" date="2018-06" db="EMBL/GenBank/DDBJ databases">
        <authorList>
            <consortium name="Pathogen Informatics"/>
            <person name="Doyle S."/>
        </authorList>
    </citation>
    <scope>NUCLEOTIDE SEQUENCE [LARGE SCALE GENOMIC DNA]</scope>
    <source>
        <strain evidence="2 3">NCTC11179</strain>
    </source>
</reference>
<sequence length="148" mass="17124">MKKLFLLTLLALTPLVQSCQTTETIVSSPYTLDKSKTKVFTAKTFMFKNYYFTYKDGKATLVYQQDTKLNGVQAPIFLTLEEDQTSKRHQLFVDSSKQISVKVINNAKVKLRLDKVTYTLYTENYLESVHSDTDKILADVAIWRKDNY</sequence>
<keyword evidence="1" id="KW-0732">Signal</keyword>
<dbReference type="AlphaFoldDB" id="A0A378U779"/>
<keyword evidence="3" id="KW-1185">Reference proteome</keyword>
<proteinExistence type="predicted"/>
<evidence type="ECO:0008006" key="4">
    <source>
        <dbReference type="Google" id="ProtNLM"/>
    </source>
</evidence>
<feature type="chain" id="PRO_5016953916" description="Lipoprotein" evidence="1">
    <location>
        <begin position="19"/>
        <end position="148"/>
    </location>
</feature>
<gene>
    <name evidence="2" type="ORF">NCTC11179_03548</name>
</gene>
<evidence type="ECO:0000256" key="1">
    <source>
        <dbReference type="SAM" id="SignalP"/>
    </source>
</evidence>
<accession>A0A378U779</accession>
<dbReference type="RefSeq" id="WP_115092602.1">
    <property type="nucleotide sequence ID" value="NZ_CP068107.1"/>
</dbReference>
<dbReference type="PROSITE" id="PS51257">
    <property type="entry name" value="PROKAR_LIPOPROTEIN"/>
    <property type="match status" value="1"/>
</dbReference>
<evidence type="ECO:0000313" key="3">
    <source>
        <dbReference type="Proteomes" id="UP000255024"/>
    </source>
</evidence>
<evidence type="ECO:0000313" key="2">
    <source>
        <dbReference type="EMBL" id="STZ70023.1"/>
    </source>
</evidence>
<dbReference type="Proteomes" id="UP000255024">
    <property type="component" value="Unassembled WGS sequence"/>
</dbReference>
<organism evidence="2 3">
    <name type="scientific">Myroides odoratus</name>
    <name type="common">Flavobacterium odoratum</name>
    <dbReference type="NCBI Taxonomy" id="256"/>
    <lineage>
        <taxon>Bacteria</taxon>
        <taxon>Pseudomonadati</taxon>
        <taxon>Bacteroidota</taxon>
        <taxon>Flavobacteriia</taxon>
        <taxon>Flavobacteriales</taxon>
        <taxon>Flavobacteriaceae</taxon>
        <taxon>Myroides</taxon>
    </lineage>
</organism>